<evidence type="ECO:0000313" key="9">
    <source>
        <dbReference type="Proteomes" id="UP000007264"/>
    </source>
</evidence>
<evidence type="ECO:0000256" key="5">
    <source>
        <dbReference type="ARBA" id="ARBA00023273"/>
    </source>
</evidence>
<dbReference type="GeneID" id="17039948"/>
<dbReference type="PANTHER" id="PTHR21490">
    <property type="entry name" value="ENKURIN-RELATED"/>
    <property type="match status" value="1"/>
</dbReference>
<protein>
    <recommendedName>
        <fullName evidence="7">Enkurin domain-containing protein</fullName>
    </recommendedName>
</protein>
<evidence type="ECO:0000256" key="6">
    <source>
        <dbReference type="SAM" id="MobiDB-lite"/>
    </source>
</evidence>
<keyword evidence="3" id="KW-0963">Cytoplasm</keyword>
<feature type="compositionally biased region" description="Low complexity" evidence="6">
    <location>
        <begin position="102"/>
        <end position="112"/>
    </location>
</feature>
<feature type="compositionally biased region" description="Polar residues" evidence="6">
    <location>
        <begin position="27"/>
        <end position="39"/>
    </location>
</feature>
<dbReference type="GO" id="GO:0005881">
    <property type="term" value="C:cytoplasmic microtubule"/>
    <property type="evidence" value="ECO:0007669"/>
    <property type="project" value="TreeGrafter"/>
</dbReference>
<dbReference type="Pfam" id="PF13864">
    <property type="entry name" value="Enkurin"/>
    <property type="match status" value="1"/>
</dbReference>
<sequence>MEVVEPGSLDAEVRRQRGRQGIKPVNHAQNNVAAIQAQSDRIRTLKKQQEEAAEAAQRSRPTSAASVRSSGYASPHYTPRRASLGAKQSDAQSEFGRSSSQAPAPFVPVVRARPTRDDGDAWLKKDDYGCVPQYLIHRQLEMAAAYAEEQAEREAAKIPDGMRLLPEEERLEMLSLLEASRDELEAKIRALPFITETVSQKKYKAGLEARLTEVEAAMEAFEQPHVLVPM</sequence>
<reference evidence="8 9" key="1">
    <citation type="journal article" date="2012" name="Genome Biol.">
        <title>The genome of the polar eukaryotic microalga coccomyxa subellipsoidea reveals traits of cold adaptation.</title>
        <authorList>
            <person name="Blanc G."/>
            <person name="Agarkova I."/>
            <person name="Grimwood J."/>
            <person name="Kuo A."/>
            <person name="Brueggeman A."/>
            <person name="Dunigan D."/>
            <person name="Gurnon J."/>
            <person name="Ladunga I."/>
            <person name="Lindquist E."/>
            <person name="Lucas S."/>
            <person name="Pangilinan J."/>
            <person name="Proschold T."/>
            <person name="Salamov A."/>
            <person name="Schmutz J."/>
            <person name="Weeks D."/>
            <person name="Yamada T."/>
            <person name="Claverie J.M."/>
            <person name="Grigoriev I."/>
            <person name="Van Etten J."/>
            <person name="Lomsadze A."/>
            <person name="Borodovsky M."/>
        </authorList>
    </citation>
    <scope>NUCLEOTIDE SEQUENCE [LARGE SCALE GENOMIC DNA]</scope>
    <source>
        <strain evidence="8 9">C-169</strain>
    </source>
</reference>
<dbReference type="GO" id="GO:0005929">
    <property type="term" value="C:cilium"/>
    <property type="evidence" value="ECO:0007669"/>
    <property type="project" value="UniProtKB-SubCell"/>
</dbReference>
<keyword evidence="5" id="KW-0966">Cell projection</keyword>
<dbReference type="EMBL" id="AGSI01000011">
    <property type="protein sequence ID" value="EIE21963.1"/>
    <property type="molecule type" value="Genomic_DNA"/>
</dbReference>
<dbReference type="OrthoDB" id="10264920at2759"/>
<evidence type="ECO:0000313" key="8">
    <source>
        <dbReference type="EMBL" id="EIE21963.1"/>
    </source>
</evidence>
<name>I0YU94_COCSC</name>
<evidence type="ECO:0000256" key="4">
    <source>
        <dbReference type="ARBA" id="ARBA00023212"/>
    </source>
</evidence>
<evidence type="ECO:0000256" key="3">
    <source>
        <dbReference type="ARBA" id="ARBA00022490"/>
    </source>
</evidence>
<keyword evidence="4" id="KW-0206">Cytoskeleton</keyword>
<gene>
    <name evidence="8" type="ORF">COCSUDRAFT_56406</name>
</gene>
<dbReference type="PROSITE" id="PS51665">
    <property type="entry name" value="ENKURIN"/>
    <property type="match status" value="1"/>
</dbReference>
<organism evidence="8 9">
    <name type="scientific">Coccomyxa subellipsoidea (strain C-169)</name>
    <name type="common">Green microalga</name>
    <dbReference type="NCBI Taxonomy" id="574566"/>
    <lineage>
        <taxon>Eukaryota</taxon>
        <taxon>Viridiplantae</taxon>
        <taxon>Chlorophyta</taxon>
        <taxon>core chlorophytes</taxon>
        <taxon>Trebouxiophyceae</taxon>
        <taxon>Trebouxiophyceae incertae sedis</taxon>
        <taxon>Coccomyxaceae</taxon>
        <taxon>Coccomyxa</taxon>
        <taxon>Coccomyxa subellipsoidea</taxon>
    </lineage>
</organism>
<dbReference type="AlphaFoldDB" id="I0YU94"/>
<evidence type="ECO:0000256" key="2">
    <source>
        <dbReference type="ARBA" id="ARBA00004245"/>
    </source>
</evidence>
<evidence type="ECO:0000256" key="1">
    <source>
        <dbReference type="ARBA" id="ARBA00004138"/>
    </source>
</evidence>
<dbReference type="KEGG" id="csl:COCSUDRAFT_56406"/>
<comment type="subcellular location">
    <subcellularLocation>
        <location evidence="1">Cell projection</location>
        <location evidence="1">Cilium</location>
    </subcellularLocation>
    <subcellularLocation>
        <location evidence="2">Cytoplasm</location>
        <location evidence="2">Cytoskeleton</location>
    </subcellularLocation>
</comment>
<proteinExistence type="predicted"/>
<keyword evidence="9" id="KW-1185">Reference proteome</keyword>
<dbReference type="STRING" id="574566.I0YU94"/>
<feature type="domain" description="Enkurin" evidence="7">
    <location>
        <begin position="137"/>
        <end position="229"/>
    </location>
</feature>
<dbReference type="InterPro" id="IPR027012">
    <property type="entry name" value="Enkurin_dom"/>
</dbReference>
<feature type="compositionally biased region" description="Polar residues" evidence="6">
    <location>
        <begin position="89"/>
        <end position="101"/>
    </location>
</feature>
<dbReference type="Proteomes" id="UP000007264">
    <property type="component" value="Unassembled WGS sequence"/>
</dbReference>
<dbReference type="eggNOG" id="ENOG502QU1P">
    <property type="taxonomic scope" value="Eukaryota"/>
</dbReference>
<dbReference type="PANTHER" id="PTHR21490:SF2">
    <property type="entry name" value="ENKURIN DOMAIN-CONTAINING PROTEIN 1"/>
    <property type="match status" value="1"/>
</dbReference>
<dbReference type="RefSeq" id="XP_005646507.1">
    <property type="nucleotide sequence ID" value="XM_005646450.1"/>
</dbReference>
<feature type="compositionally biased region" description="Polar residues" evidence="6">
    <location>
        <begin position="59"/>
        <end position="72"/>
    </location>
</feature>
<dbReference type="InterPro" id="IPR052102">
    <property type="entry name" value="Enkurin_domain-protein"/>
</dbReference>
<feature type="region of interest" description="Disordered" evidence="6">
    <location>
        <begin position="1"/>
        <end position="112"/>
    </location>
</feature>
<accession>I0YU94</accession>
<comment type="caution">
    <text evidence="8">The sequence shown here is derived from an EMBL/GenBank/DDBJ whole genome shotgun (WGS) entry which is preliminary data.</text>
</comment>
<evidence type="ECO:0000259" key="7">
    <source>
        <dbReference type="PROSITE" id="PS51665"/>
    </source>
</evidence>
<feature type="compositionally biased region" description="Basic and acidic residues" evidence="6">
    <location>
        <begin position="40"/>
        <end position="50"/>
    </location>
</feature>